<dbReference type="PATRIC" id="fig|1641875.4.peg.1623"/>
<dbReference type="EMBL" id="LAXJ01000002">
    <property type="protein sequence ID" value="KRS14617.1"/>
    <property type="molecule type" value="Genomic_DNA"/>
</dbReference>
<protein>
    <submittedName>
        <fullName evidence="1">Uncharacterized protein</fullName>
    </submittedName>
</protein>
<dbReference type="AlphaFoldDB" id="A0A0T5P0I5"/>
<reference evidence="1 2" key="1">
    <citation type="submission" date="2015-04" db="EMBL/GenBank/DDBJ databases">
        <title>The draft genome sequence of Roseovarius sp.R12b.</title>
        <authorList>
            <person name="Li G."/>
            <person name="Lai Q."/>
            <person name="Shao Z."/>
            <person name="Yan P."/>
        </authorList>
    </citation>
    <scope>NUCLEOTIDE SEQUENCE [LARGE SCALE GENOMIC DNA]</scope>
    <source>
        <strain evidence="1 2">R12B</strain>
    </source>
</reference>
<evidence type="ECO:0000313" key="1">
    <source>
        <dbReference type="EMBL" id="KRS14617.1"/>
    </source>
</evidence>
<name>A0A0T5P0I5_9RHOB</name>
<dbReference type="STRING" id="1641875.XM53_02625"/>
<keyword evidence="2" id="KW-1185">Reference proteome</keyword>
<organism evidence="1 2">
    <name type="scientific">Roseovarius atlanticus</name>
    <dbReference type="NCBI Taxonomy" id="1641875"/>
    <lineage>
        <taxon>Bacteria</taxon>
        <taxon>Pseudomonadati</taxon>
        <taxon>Pseudomonadota</taxon>
        <taxon>Alphaproteobacteria</taxon>
        <taxon>Rhodobacterales</taxon>
        <taxon>Roseobacteraceae</taxon>
        <taxon>Roseovarius</taxon>
    </lineage>
</organism>
<proteinExistence type="predicted"/>
<comment type="caution">
    <text evidence="1">The sequence shown here is derived from an EMBL/GenBank/DDBJ whole genome shotgun (WGS) entry which is preliminary data.</text>
</comment>
<dbReference type="Proteomes" id="UP000051295">
    <property type="component" value="Unassembled WGS sequence"/>
</dbReference>
<accession>A0A0T5P0I5</accession>
<gene>
    <name evidence="1" type="ORF">XM53_02625</name>
</gene>
<evidence type="ECO:0000313" key="2">
    <source>
        <dbReference type="Proteomes" id="UP000051295"/>
    </source>
</evidence>
<sequence length="119" mass="13768">MDQEQSFFPISERLVSEPDFVTARCHGFLNAVRIYRQILRSNPVHGRDRARGTEFDWIDDADFYRPLTEAAQRLDDMESYEQAYLDAFGSIEVPSLVSHKPLYQSDKETCLTRFGSDPS</sequence>